<feature type="compositionally biased region" description="Polar residues" evidence="9">
    <location>
        <begin position="13"/>
        <end position="29"/>
    </location>
</feature>
<evidence type="ECO:0000256" key="7">
    <source>
        <dbReference type="ARBA" id="ARBA00023157"/>
    </source>
</evidence>
<dbReference type="Pfam" id="PF07519">
    <property type="entry name" value="Tannase"/>
    <property type="match status" value="1"/>
</dbReference>
<evidence type="ECO:0000256" key="2">
    <source>
        <dbReference type="ARBA" id="ARBA00022487"/>
    </source>
</evidence>
<keyword evidence="3" id="KW-0479">Metal-binding</keyword>
<dbReference type="Gene3D" id="3.40.50.1820">
    <property type="entry name" value="alpha/beta hydrolase"/>
    <property type="match status" value="1"/>
</dbReference>
<evidence type="ECO:0000313" key="10">
    <source>
        <dbReference type="EMBL" id="TGO58337.1"/>
    </source>
</evidence>
<dbReference type="OrthoDB" id="3039123at2759"/>
<comment type="similarity">
    <text evidence="1 8">Belongs to the tannase family.</text>
</comment>
<dbReference type="SUPFAM" id="SSF53474">
    <property type="entry name" value="alpha/beta-Hydrolases"/>
    <property type="match status" value="1"/>
</dbReference>
<dbReference type="AlphaFoldDB" id="A0A4Z1INR1"/>
<name>A0A4Z1INR1_9HELO</name>
<evidence type="ECO:0000256" key="3">
    <source>
        <dbReference type="ARBA" id="ARBA00022723"/>
    </source>
</evidence>
<feature type="region of interest" description="Disordered" evidence="9">
    <location>
        <begin position="1"/>
        <end position="29"/>
    </location>
</feature>
<evidence type="ECO:0000256" key="4">
    <source>
        <dbReference type="ARBA" id="ARBA00022729"/>
    </source>
</evidence>
<keyword evidence="5 8" id="KW-0378">Hydrolase</keyword>
<protein>
    <recommendedName>
        <fullName evidence="8">Carboxylic ester hydrolase</fullName>
        <ecNumber evidence="8">3.1.1.-</ecNumber>
    </recommendedName>
</protein>
<dbReference type="PANTHER" id="PTHR33938:SF8">
    <property type="entry name" value="CARBOXYLIC ESTER HYDROLASE"/>
    <property type="match status" value="1"/>
</dbReference>
<keyword evidence="11" id="KW-1185">Reference proteome</keyword>
<evidence type="ECO:0000256" key="5">
    <source>
        <dbReference type="ARBA" id="ARBA00022801"/>
    </source>
</evidence>
<dbReference type="InterPro" id="IPR029058">
    <property type="entry name" value="AB_hydrolase_fold"/>
</dbReference>
<gene>
    <name evidence="10" type="ORF">BCON_0056g00290</name>
</gene>
<dbReference type="Proteomes" id="UP000297527">
    <property type="component" value="Unassembled WGS sequence"/>
</dbReference>
<keyword evidence="4" id="KW-0732">Signal</keyword>
<keyword evidence="7" id="KW-1015">Disulfide bond</keyword>
<sequence length="542" mass="57912">MKNPSSSSSPSPQDTYSPGESHNTMTSPCNISTIPYPDLPGASFLSGTAVPILNYTASSIVPLNQGSTVNITSLEFCNVTLTYTHPGQNDTIHVKIYLPSSSSWNGRFMGTGGGGFNTGGIDAYMTTPVSEGYVTAGTDGGHYVDNDNPNTTGFYATDWAQVSPGNVNLYLLQDFASVALNDMTIIGKSVAASYYGRNPDYSYWNGCSTGGRQGMMMAQRYPEGYDGILAGAPGINWAEFIPSLYWPQFIMNQVGIYPSACEFDAILAAGIEACDGLDGVIDNLVGAPDLCNFQANSTVGRNVSCSDGSTAIVSSAAVQVAQAAWEGPRTEDGKFLWYGFNPSTPLSIATAITVCADGNANCTPIPVPFSVDWINLFVEKNASFPLANITQKDFARITHSSVQQFASIIGTSDPDLSAFKETGGKILSWHGLSDQLIPPLGTEKYYREVEQRDLNVRDFYRLFEAPGVQHCSGGNGPYPADLMGALIKWVEKGVAPEVVEARIAPTGNATEIVRNLCLYPLVQKYVGGDSNVASSFVCSLEF</sequence>
<keyword evidence="2" id="KW-0719">Serine esterase</keyword>
<dbReference type="PANTHER" id="PTHR33938">
    <property type="entry name" value="FERULOYL ESTERASE B-RELATED"/>
    <property type="match status" value="1"/>
</dbReference>
<feature type="compositionally biased region" description="Low complexity" evidence="9">
    <location>
        <begin position="1"/>
        <end position="12"/>
    </location>
</feature>
<dbReference type="GO" id="GO:0046872">
    <property type="term" value="F:metal ion binding"/>
    <property type="evidence" value="ECO:0007669"/>
    <property type="project" value="UniProtKB-KW"/>
</dbReference>
<evidence type="ECO:0000256" key="9">
    <source>
        <dbReference type="SAM" id="MobiDB-lite"/>
    </source>
</evidence>
<reference evidence="10 11" key="1">
    <citation type="submission" date="2017-12" db="EMBL/GenBank/DDBJ databases">
        <title>Comparative genomics of Botrytis spp.</title>
        <authorList>
            <person name="Valero-Jimenez C.A."/>
            <person name="Tapia P."/>
            <person name="Veloso J."/>
            <person name="Silva-Moreno E."/>
            <person name="Staats M."/>
            <person name="Valdes J.H."/>
            <person name="Van Kan J.A.L."/>
        </authorList>
    </citation>
    <scope>NUCLEOTIDE SEQUENCE [LARGE SCALE GENOMIC DNA]</scope>
    <source>
        <strain evidence="10 11">MUCL11595</strain>
    </source>
</reference>
<evidence type="ECO:0000256" key="8">
    <source>
        <dbReference type="RuleBase" id="RU361238"/>
    </source>
</evidence>
<dbReference type="EC" id="3.1.1.-" evidence="8"/>
<dbReference type="InterPro" id="IPR011118">
    <property type="entry name" value="Tannase/feruloyl_esterase"/>
</dbReference>
<organism evidence="10 11">
    <name type="scientific">Botryotinia convoluta</name>
    <dbReference type="NCBI Taxonomy" id="54673"/>
    <lineage>
        <taxon>Eukaryota</taxon>
        <taxon>Fungi</taxon>
        <taxon>Dikarya</taxon>
        <taxon>Ascomycota</taxon>
        <taxon>Pezizomycotina</taxon>
        <taxon>Leotiomycetes</taxon>
        <taxon>Helotiales</taxon>
        <taxon>Sclerotiniaceae</taxon>
        <taxon>Botryotinia</taxon>
    </lineage>
</organism>
<evidence type="ECO:0000313" key="11">
    <source>
        <dbReference type="Proteomes" id="UP000297527"/>
    </source>
</evidence>
<comment type="caution">
    <text evidence="10">The sequence shown here is derived from an EMBL/GenBank/DDBJ whole genome shotgun (WGS) entry which is preliminary data.</text>
</comment>
<evidence type="ECO:0000256" key="6">
    <source>
        <dbReference type="ARBA" id="ARBA00022837"/>
    </source>
</evidence>
<evidence type="ECO:0000256" key="1">
    <source>
        <dbReference type="ARBA" id="ARBA00006249"/>
    </source>
</evidence>
<dbReference type="EMBL" id="PQXN01000056">
    <property type="protein sequence ID" value="TGO58337.1"/>
    <property type="molecule type" value="Genomic_DNA"/>
</dbReference>
<dbReference type="GO" id="GO:0030600">
    <property type="term" value="F:feruloyl esterase activity"/>
    <property type="evidence" value="ECO:0007669"/>
    <property type="project" value="UniProtKB-ARBA"/>
</dbReference>
<keyword evidence="6" id="KW-0106">Calcium</keyword>
<proteinExistence type="inferred from homology"/>
<accession>A0A4Z1INR1</accession>